<accession>A0A067MCA1</accession>
<evidence type="ECO:0000259" key="2">
    <source>
        <dbReference type="Pfam" id="PF08588"/>
    </source>
</evidence>
<dbReference type="STRING" id="930990.A0A067MCA1"/>
<dbReference type="PANTHER" id="PTHR34826:SF2">
    <property type="entry name" value="UPF0590 PROTEIN C409.17C"/>
    <property type="match status" value="1"/>
</dbReference>
<gene>
    <name evidence="3" type="ORF">BOTBODRAFT_373484</name>
</gene>
<dbReference type="Pfam" id="PF08588">
    <property type="entry name" value="Duc1"/>
    <property type="match status" value="1"/>
</dbReference>
<dbReference type="HOGENOM" id="CLU_047849_1_1_1"/>
<evidence type="ECO:0000313" key="3">
    <source>
        <dbReference type="EMBL" id="KDQ13358.1"/>
    </source>
</evidence>
<feature type="compositionally biased region" description="Low complexity" evidence="1">
    <location>
        <begin position="205"/>
        <end position="215"/>
    </location>
</feature>
<name>A0A067MCA1_BOTB1</name>
<feature type="domain" description="Domain of unknown function at the cortex 1" evidence="2">
    <location>
        <begin position="4"/>
        <end position="297"/>
    </location>
</feature>
<proteinExistence type="predicted"/>
<sequence length="319" mass="35669">MTRRLSIAVGPSPSELKPIPPNDGNWVPVTSPSFEGYIAVHIKGLVDEDGNAPESPYFDFEEDEGRKDVTWSFQIYGRLLRSIPVDDIVISLMFEKPLHLPWGCNPLVSFLKFLSPKLEDGTSEARPWTTAPVFSTMTYAMHTRHPASLPLPPPPPAHKPIREGMHTLVLPYLSPGSAAAELKQLNQPRKRRAFFANLDKHLNLNLNSHSNSSSKESTGERKRQEKEKGEKGEKESAPKSTAKLMVTPDDVVGTELCYGRISFPDVRLRLPLGLSFDLLRFTGIQPLRIVACTRNPNGGRPRDEDVLFCGELRFTECED</sequence>
<reference evidence="4" key="1">
    <citation type="journal article" date="2014" name="Proc. Natl. Acad. Sci. U.S.A.">
        <title>Extensive sampling of basidiomycete genomes demonstrates inadequacy of the white-rot/brown-rot paradigm for wood decay fungi.</title>
        <authorList>
            <person name="Riley R."/>
            <person name="Salamov A.A."/>
            <person name="Brown D.W."/>
            <person name="Nagy L.G."/>
            <person name="Floudas D."/>
            <person name="Held B.W."/>
            <person name="Levasseur A."/>
            <person name="Lombard V."/>
            <person name="Morin E."/>
            <person name="Otillar R."/>
            <person name="Lindquist E.A."/>
            <person name="Sun H."/>
            <person name="LaButti K.M."/>
            <person name="Schmutz J."/>
            <person name="Jabbour D."/>
            <person name="Luo H."/>
            <person name="Baker S.E."/>
            <person name="Pisabarro A.G."/>
            <person name="Walton J.D."/>
            <person name="Blanchette R.A."/>
            <person name="Henrissat B."/>
            <person name="Martin F."/>
            <person name="Cullen D."/>
            <person name="Hibbett D.S."/>
            <person name="Grigoriev I.V."/>
        </authorList>
    </citation>
    <scope>NUCLEOTIDE SEQUENCE [LARGE SCALE GENOMIC DNA]</scope>
    <source>
        <strain evidence="4">FD-172 SS1</strain>
    </source>
</reference>
<feature type="region of interest" description="Disordered" evidence="1">
    <location>
        <begin position="1"/>
        <end position="21"/>
    </location>
</feature>
<organism evidence="3 4">
    <name type="scientific">Botryobasidium botryosum (strain FD-172 SS1)</name>
    <dbReference type="NCBI Taxonomy" id="930990"/>
    <lineage>
        <taxon>Eukaryota</taxon>
        <taxon>Fungi</taxon>
        <taxon>Dikarya</taxon>
        <taxon>Basidiomycota</taxon>
        <taxon>Agaricomycotina</taxon>
        <taxon>Agaricomycetes</taxon>
        <taxon>Cantharellales</taxon>
        <taxon>Botryobasidiaceae</taxon>
        <taxon>Botryobasidium</taxon>
    </lineage>
</organism>
<dbReference type="Proteomes" id="UP000027195">
    <property type="component" value="Unassembled WGS sequence"/>
</dbReference>
<feature type="compositionally biased region" description="Basic and acidic residues" evidence="1">
    <location>
        <begin position="217"/>
        <end position="237"/>
    </location>
</feature>
<evidence type="ECO:0000313" key="4">
    <source>
        <dbReference type="Proteomes" id="UP000027195"/>
    </source>
</evidence>
<dbReference type="OrthoDB" id="2119945at2759"/>
<dbReference type="PANTHER" id="PTHR34826">
    <property type="entry name" value="UPF0590 PROTEIN C409.17C"/>
    <property type="match status" value="1"/>
</dbReference>
<keyword evidence="4" id="KW-1185">Reference proteome</keyword>
<dbReference type="InParanoid" id="A0A067MCA1"/>
<protein>
    <recommendedName>
        <fullName evidence="2">Domain of unknown function at the cortex 1 domain-containing protein</fullName>
    </recommendedName>
</protein>
<feature type="region of interest" description="Disordered" evidence="1">
    <location>
        <begin position="205"/>
        <end position="242"/>
    </location>
</feature>
<dbReference type="InterPro" id="IPR013897">
    <property type="entry name" value="Duc1"/>
</dbReference>
<evidence type="ECO:0000256" key="1">
    <source>
        <dbReference type="SAM" id="MobiDB-lite"/>
    </source>
</evidence>
<dbReference type="EMBL" id="KL198044">
    <property type="protein sequence ID" value="KDQ13358.1"/>
    <property type="molecule type" value="Genomic_DNA"/>
</dbReference>
<dbReference type="AlphaFoldDB" id="A0A067MCA1"/>